<dbReference type="Gene3D" id="3.40.50.720">
    <property type="entry name" value="NAD(P)-binding Rossmann-like Domain"/>
    <property type="match status" value="1"/>
</dbReference>
<dbReference type="InterPro" id="IPR001509">
    <property type="entry name" value="Epimerase_deHydtase"/>
</dbReference>
<dbReference type="GO" id="GO:0006012">
    <property type="term" value="P:galactose metabolic process"/>
    <property type="evidence" value="ECO:0007669"/>
    <property type="project" value="UniProtKB-KW"/>
</dbReference>
<evidence type="ECO:0000256" key="2">
    <source>
        <dbReference type="ARBA" id="ARBA00001911"/>
    </source>
</evidence>
<dbReference type="PANTHER" id="PTHR43725">
    <property type="entry name" value="UDP-GLUCOSE 4-EPIMERASE"/>
    <property type="match status" value="1"/>
</dbReference>
<evidence type="ECO:0000256" key="5">
    <source>
        <dbReference type="ARBA" id="ARBA00023027"/>
    </source>
</evidence>
<dbReference type="Pfam" id="PF01370">
    <property type="entry name" value="Epimerase"/>
    <property type="match status" value="1"/>
</dbReference>
<dbReference type="SUPFAM" id="SSF51735">
    <property type="entry name" value="NAD(P)-binding Rossmann-fold domains"/>
    <property type="match status" value="1"/>
</dbReference>
<keyword evidence="7" id="KW-0413">Isomerase</keyword>
<keyword evidence="6" id="KW-0119">Carbohydrate metabolism</keyword>
<dbReference type="OrthoDB" id="9402762at2759"/>
<feature type="non-terminal residue" evidence="12">
    <location>
        <position position="222"/>
    </location>
</feature>
<comment type="catalytic activity">
    <reaction evidence="1">
        <text>UDP-alpha-D-glucose = UDP-alpha-D-galactose</text>
        <dbReference type="Rhea" id="RHEA:22168"/>
        <dbReference type="ChEBI" id="CHEBI:58885"/>
        <dbReference type="ChEBI" id="CHEBI:66914"/>
        <dbReference type="EC" id="5.1.3.2"/>
    </reaction>
</comment>
<comment type="caution">
    <text evidence="12">The sequence shown here is derived from an EMBL/GenBank/DDBJ whole genome shotgun (WGS) entry which is preliminary data.</text>
</comment>
<evidence type="ECO:0000256" key="9">
    <source>
        <dbReference type="ARBA" id="ARBA00037955"/>
    </source>
</evidence>
<dbReference type="GO" id="GO:0005829">
    <property type="term" value="C:cytosol"/>
    <property type="evidence" value="ECO:0007669"/>
    <property type="project" value="TreeGrafter"/>
</dbReference>
<organism evidence="12 13">
    <name type="scientific">Lunasporangiospora selenospora</name>
    <dbReference type="NCBI Taxonomy" id="979761"/>
    <lineage>
        <taxon>Eukaryota</taxon>
        <taxon>Fungi</taxon>
        <taxon>Fungi incertae sedis</taxon>
        <taxon>Mucoromycota</taxon>
        <taxon>Mortierellomycotina</taxon>
        <taxon>Mortierellomycetes</taxon>
        <taxon>Mortierellales</taxon>
        <taxon>Mortierellaceae</taxon>
        <taxon>Lunasporangiospora</taxon>
    </lineage>
</organism>
<evidence type="ECO:0000256" key="3">
    <source>
        <dbReference type="ARBA" id="ARBA00004947"/>
    </source>
</evidence>
<protein>
    <submittedName>
        <fullName evidence="12">UDP-glucose 4-epimerase 2</fullName>
    </submittedName>
</protein>
<dbReference type="EMBL" id="JAABOA010006298">
    <property type="protein sequence ID" value="KAF9565499.1"/>
    <property type="molecule type" value="Genomic_DNA"/>
</dbReference>
<comment type="similarity">
    <text evidence="10">In the C-terminal section; belongs to the aldose epimerase family.</text>
</comment>
<comment type="pathway">
    <text evidence="3">Carbohydrate metabolism; galactose metabolism.</text>
</comment>
<dbReference type="GO" id="GO:0003978">
    <property type="term" value="F:UDP-glucose 4-epimerase activity"/>
    <property type="evidence" value="ECO:0007669"/>
    <property type="project" value="UniProtKB-EC"/>
</dbReference>
<evidence type="ECO:0000256" key="1">
    <source>
        <dbReference type="ARBA" id="ARBA00000083"/>
    </source>
</evidence>
<comment type="function">
    <text evidence="8">Mutarotase converts alpha-aldose to the beta-anomer. It is active on D-glucose, L-arabinose, D-xylose, D-galactose, maltose and lactose.</text>
</comment>
<evidence type="ECO:0000259" key="11">
    <source>
        <dbReference type="Pfam" id="PF01370"/>
    </source>
</evidence>
<evidence type="ECO:0000256" key="10">
    <source>
        <dbReference type="ARBA" id="ARBA00038238"/>
    </source>
</evidence>
<name>A0A9P6FK60_9FUNG</name>
<gene>
    <name evidence="12" type="primary">UGE2_1</name>
    <name evidence="12" type="ORF">BGW38_008894</name>
</gene>
<feature type="domain" description="NAD-dependent epimerase/dehydratase" evidence="11">
    <location>
        <begin position="4"/>
        <end position="208"/>
    </location>
</feature>
<dbReference type="InterPro" id="IPR036291">
    <property type="entry name" value="NAD(P)-bd_dom_sf"/>
</dbReference>
<dbReference type="PANTHER" id="PTHR43725:SF47">
    <property type="entry name" value="UDP-GLUCOSE 4-EPIMERASE"/>
    <property type="match status" value="1"/>
</dbReference>
<evidence type="ECO:0000256" key="6">
    <source>
        <dbReference type="ARBA" id="ARBA00023144"/>
    </source>
</evidence>
<proteinExistence type="inferred from homology"/>
<feature type="non-terminal residue" evidence="12">
    <location>
        <position position="1"/>
    </location>
</feature>
<reference evidence="12" key="1">
    <citation type="journal article" date="2020" name="Fungal Divers.">
        <title>Resolving the Mortierellaceae phylogeny through synthesis of multi-gene phylogenetics and phylogenomics.</title>
        <authorList>
            <person name="Vandepol N."/>
            <person name="Liber J."/>
            <person name="Desiro A."/>
            <person name="Na H."/>
            <person name="Kennedy M."/>
            <person name="Barry K."/>
            <person name="Grigoriev I.V."/>
            <person name="Miller A.N."/>
            <person name="O'Donnell K."/>
            <person name="Stajich J.E."/>
            <person name="Bonito G."/>
        </authorList>
    </citation>
    <scope>NUCLEOTIDE SEQUENCE</scope>
    <source>
        <strain evidence="12">KOD1015</strain>
    </source>
</reference>
<dbReference type="AlphaFoldDB" id="A0A9P6FK60"/>
<evidence type="ECO:0000313" key="12">
    <source>
        <dbReference type="EMBL" id="KAF9565499.1"/>
    </source>
</evidence>
<evidence type="ECO:0000256" key="4">
    <source>
        <dbReference type="ARBA" id="ARBA00005028"/>
    </source>
</evidence>
<evidence type="ECO:0000313" key="13">
    <source>
        <dbReference type="Proteomes" id="UP000780801"/>
    </source>
</evidence>
<comment type="similarity">
    <text evidence="9">In the N-terminal section; belongs to the NAD(P)-dependent epimerase/dehydratase family.</text>
</comment>
<evidence type="ECO:0000256" key="7">
    <source>
        <dbReference type="ARBA" id="ARBA00023235"/>
    </source>
</evidence>
<keyword evidence="13" id="KW-1185">Reference proteome</keyword>
<comment type="cofactor">
    <cofactor evidence="2">
        <name>NAD(+)</name>
        <dbReference type="ChEBI" id="CHEBI:57540"/>
    </cofactor>
</comment>
<sequence>QDWILVTGGAGYIGSHTVVQLLDLGYHLVVVDNLCNSSEEALYRARELSSNPNSSLVFIKVDLLDAEALQRRVFDHFHFMACIHFAGLKAVGESSQIPLGYYQTNITGTLNLVQLMQQYRCRNLIFSSSATVYGLPRSDAPLTEKAPLGAMNPYGRTKLYIEQILRDTAASEPGRWNIVLLRYFNPVGAHESGRIGEDPNGIPNNLMPFVSQVAIGRHECIR</sequence>
<evidence type="ECO:0000256" key="8">
    <source>
        <dbReference type="ARBA" id="ARBA00037676"/>
    </source>
</evidence>
<comment type="pathway">
    <text evidence="4">Carbohydrate metabolism; hexose metabolism.</text>
</comment>
<dbReference type="Gene3D" id="3.90.25.10">
    <property type="entry name" value="UDP-galactose 4-epimerase, domain 1"/>
    <property type="match status" value="1"/>
</dbReference>
<dbReference type="Proteomes" id="UP000780801">
    <property type="component" value="Unassembled WGS sequence"/>
</dbReference>
<accession>A0A9P6FK60</accession>
<keyword evidence="5" id="KW-0520">NAD</keyword>
<keyword evidence="6" id="KW-0299">Galactose metabolism</keyword>